<name>A0ABS0B0U0_9BACT</name>
<proteinExistence type="predicted"/>
<comment type="caution">
    <text evidence="2">The sequence shown here is derived from an EMBL/GenBank/DDBJ whole genome shotgun (WGS) entry which is preliminary data.</text>
</comment>
<dbReference type="Pfam" id="PF01973">
    <property type="entry name" value="MptE-like"/>
    <property type="match status" value="1"/>
</dbReference>
<evidence type="ECO:0000313" key="2">
    <source>
        <dbReference type="EMBL" id="MBF5060005.1"/>
    </source>
</evidence>
<keyword evidence="3" id="KW-1185">Reference proteome</keyword>
<evidence type="ECO:0000259" key="1">
    <source>
        <dbReference type="Pfam" id="PF01973"/>
    </source>
</evidence>
<dbReference type="PANTHER" id="PTHR41786:SF1">
    <property type="entry name" value="6-HYDROXYMETHYLPTERIN DIPHOSPHOKINASE MPTE-LIKE DOMAIN-CONTAINING PROTEIN"/>
    <property type="match status" value="1"/>
</dbReference>
<organism evidence="2 3">
    <name type="scientific">Candidatus Neptunichlamydia vexilliferae</name>
    <dbReference type="NCBI Taxonomy" id="1651774"/>
    <lineage>
        <taxon>Bacteria</taxon>
        <taxon>Pseudomonadati</taxon>
        <taxon>Chlamydiota</taxon>
        <taxon>Chlamydiia</taxon>
        <taxon>Parachlamydiales</taxon>
        <taxon>Simkaniaceae</taxon>
        <taxon>Candidatus Neptunichlamydia</taxon>
    </lineage>
</organism>
<reference evidence="2 3" key="1">
    <citation type="submission" date="2020-01" db="EMBL/GenBank/DDBJ databases">
        <title>Draft genome sequence of Cand. Neptunochlamydia vexilliferae K9.</title>
        <authorList>
            <person name="Schulz F."/>
            <person name="Koestlbacher S."/>
            <person name="Wascher F."/>
            <person name="Pizzetti I."/>
            <person name="Horn M."/>
        </authorList>
    </citation>
    <scope>NUCLEOTIDE SEQUENCE [LARGE SCALE GENOMIC DNA]</scope>
    <source>
        <strain evidence="2 3">K9</strain>
    </source>
</reference>
<dbReference type="Proteomes" id="UP001194714">
    <property type="component" value="Unassembled WGS sequence"/>
</dbReference>
<sequence length="546" mass="61054">MVKAALLEERYPNLSFLLRVHPFKPCPLSDKSVDLPKQDLEAIYVYGLNETAYLSLKTWLLENPERELIFLEENLGALDAFLETEHAGEIINHPQVHLRFNLDNKRLTPFLEECAESFPFEKIAVLSSEKTSRFYRIRLKLHRLTTIQHALFLERYYYHHLVKNLVPNFRRMDTSFDGNGLKGQFKNVPAIICGAGPSLSNDITALRTLDDRALIIAGGSAITALSNHNIRPHFGIAIDPNEEEVARFENSRAFEMPLFYAPRVHPKIFDTFNGPHGYLSTGTGGPLEKWLEEKLGLGQTPLQQGFSIEALSVTTTAIELAATLGCSPIILLGVDLAFTEGKTYASGVIADPTAPQEKTLKRKDIYGKPVNTLIKWVMESSAIATFAKNTPHLQLINATSGGLGFTNIPNMPLAQCPLSPPTDLRSKVHEAIQTHPLQVSADEVSTHLDILRASLLEARGYIQIALDELERIKGEDRDPETGKVIFAQMELETLDAYTCFLEGAAQSFIPLLMRKFRTSTENKWAFLFSKWKAYESLVGTLVSCLT</sequence>
<protein>
    <recommendedName>
        <fullName evidence="1">6-hydroxymethylpterin diphosphokinase MptE-like domain-containing protein</fullName>
    </recommendedName>
</protein>
<feature type="domain" description="6-hydroxymethylpterin diphosphokinase MptE-like" evidence="1">
    <location>
        <begin position="163"/>
        <end position="340"/>
    </location>
</feature>
<gene>
    <name evidence="2" type="ORF">NEPTK9_001531</name>
</gene>
<dbReference type="InterPro" id="IPR002826">
    <property type="entry name" value="MptE-like"/>
</dbReference>
<dbReference type="EMBL" id="JAAEJV010000061">
    <property type="protein sequence ID" value="MBF5060005.1"/>
    <property type="molecule type" value="Genomic_DNA"/>
</dbReference>
<dbReference type="RefSeq" id="WP_194848333.1">
    <property type="nucleotide sequence ID" value="NZ_JAAEJV010000061.1"/>
</dbReference>
<accession>A0ABS0B0U0</accession>
<evidence type="ECO:0000313" key="3">
    <source>
        <dbReference type="Proteomes" id="UP001194714"/>
    </source>
</evidence>
<dbReference type="PANTHER" id="PTHR41786">
    <property type="entry name" value="MOTILITY ACCESSORY FACTOR MAF"/>
    <property type="match status" value="1"/>
</dbReference>